<dbReference type="AlphaFoldDB" id="A0A3D3R9Y7"/>
<dbReference type="EMBL" id="DQAY01000128">
    <property type="protein sequence ID" value="HCO25416.1"/>
    <property type="molecule type" value="Genomic_DNA"/>
</dbReference>
<protein>
    <submittedName>
        <fullName evidence="1">Uncharacterized protein</fullName>
    </submittedName>
</protein>
<reference evidence="1 2" key="1">
    <citation type="journal article" date="2018" name="Nat. Biotechnol.">
        <title>A standardized bacterial taxonomy based on genome phylogeny substantially revises the tree of life.</title>
        <authorList>
            <person name="Parks D.H."/>
            <person name="Chuvochina M."/>
            <person name="Waite D.W."/>
            <person name="Rinke C."/>
            <person name="Skarshewski A."/>
            <person name="Chaumeil P.A."/>
            <person name="Hugenholtz P."/>
        </authorList>
    </citation>
    <scope>NUCLEOTIDE SEQUENCE [LARGE SCALE GENOMIC DNA]</scope>
    <source>
        <strain evidence="1">UBA9375</strain>
    </source>
</reference>
<sequence length="63" mass="6977">MAVVAKPEITPEQSIKRICSAVERCHKMLSPEVVSAFPELSPKLKKRFIKAISELNSAAARLQ</sequence>
<evidence type="ECO:0000313" key="1">
    <source>
        <dbReference type="EMBL" id="HCO25416.1"/>
    </source>
</evidence>
<name>A0A3D3R9Y7_9PLAN</name>
<organism evidence="1 2">
    <name type="scientific">Gimesia maris</name>
    <dbReference type="NCBI Taxonomy" id="122"/>
    <lineage>
        <taxon>Bacteria</taxon>
        <taxon>Pseudomonadati</taxon>
        <taxon>Planctomycetota</taxon>
        <taxon>Planctomycetia</taxon>
        <taxon>Planctomycetales</taxon>
        <taxon>Planctomycetaceae</taxon>
        <taxon>Gimesia</taxon>
    </lineage>
</organism>
<accession>A0A3D3R9Y7</accession>
<proteinExistence type="predicted"/>
<comment type="caution">
    <text evidence="1">The sequence shown here is derived from an EMBL/GenBank/DDBJ whole genome shotgun (WGS) entry which is preliminary data.</text>
</comment>
<evidence type="ECO:0000313" key="2">
    <source>
        <dbReference type="Proteomes" id="UP000263642"/>
    </source>
</evidence>
<dbReference type="Proteomes" id="UP000263642">
    <property type="component" value="Unassembled WGS sequence"/>
</dbReference>
<gene>
    <name evidence="1" type="ORF">DIT97_21220</name>
</gene>